<dbReference type="EMBL" id="LAZR01005712">
    <property type="protein sequence ID" value="KKM97737.1"/>
    <property type="molecule type" value="Genomic_DNA"/>
</dbReference>
<protein>
    <submittedName>
        <fullName evidence="1">Uncharacterized protein</fullName>
    </submittedName>
</protein>
<sequence length="131" mass="15305">MRRDKLGRFVKGIEPHNKGKGWKNEVRICLKCNNQFNPMKKDSEFCSKGCASSYRQIGVKKSIASRINMSLTRTGDKIFTGFKRNINYRLRRSNDWKQWRELIFDIINGISYCKDYHLKGNLHLGGDLNVC</sequence>
<organism evidence="1">
    <name type="scientific">marine sediment metagenome</name>
    <dbReference type="NCBI Taxonomy" id="412755"/>
    <lineage>
        <taxon>unclassified sequences</taxon>
        <taxon>metagenomes</taxon>
        <taxon>ecological metagenomes</taxon>
    </lineage>
</organism>
<dbReference type="AlphaFoldDB" id="A0A0F9PX16"/>
<gene>
    <name evidence="1" type="ORF">LCGC14_1165010</name>
</gene>
<accession>A0A0F9PX16</accession>
<proteinExistence type="predicted"/>
<comment type="caution">
    <text evidence="1">The sequence shown here is derived from an EMBL/GenBank/DDBJ whole genome shotgun (WGS) entry which is preliminary data.</text>
</comment>
<evidence type="ECO:0000313" key="1">
    <source>
        <dbReference type="EMBL" id="KKM97737.1"/>
    </source>
</evidence>
<reference evidence="1" key="1">
    <citation type="journal article" date="2015" name="Nature">
        <title>Complex archaea that bridge the gap between prokaryotes and eukaryotes.</title>
        <authorList>
            <person name="Spang A."/>
            <person name="Saw J.H."/>
            <person name="Jorgensen S.L."/>
            <person name="Zaremba-Niedzwiedzka K."/>
            <person name="Martijn J."/>
            <person name="Lind A.E."/>
            <person name="van Eijk R."/>
            <person name="Schleper C."/>
            <person name="Guy L."/>
            <person name="Ettema T.J."/>
        </authorList>
    </citation>
    <scope>NUCLEOTIDE SEQUENCE</scope>
</reference>
<name>A0A0F9PX16_9ZZZZ</name>